<evidence type="ECO:0000313" key="4">
    <source>
        <dbReference type="Proteomes" id="UP000193986"/>
    </source>
</evidence>
<dbReference type="InterPro" id="IPR007361">
    <property type="entry name" value="DUF427"/>
</dbReference>
<proteinExistence type="predicted"/>
<dbReference type="EMBL" id="MCFC01000099">
    <property type="protein sequence ID" value="ORY22024.1"/>
    <property type="molecule type" value="Genomic_DNA"/>
</dbReference>
<comment type="caution">
    <text evidence="3">The sequence shown here is derived from an EMBL/GenBank/DDBJ whole genome shotgun (WGS) entry which is preliminary data.</text>
</comment>
<protein>
    <recommendedName>
        <fullName evidence="2">DUF427 domain-containing protein</fullName>
    </recommendedName>
</protein>
<gene>
    <name evidence="3" type="ORF">BCR39DRAFT_474151</name>
</gene>
<keyword evidence="4" id="KW-1185">Reference proteome</keyword>
<dbReference type="InterPro" id="IPR038694">
    <property type="entry name" value="DUF427_sf"/>
</dbReference>
<dbReference type="PANTHER" id="PTHR43058:SF1">
    <property type="entry name" value="DUF427 DOMAIN-CONTAINING PROTEIN"/>
    <property type="match status" value="1"/>
</dbReference>
<evidence type="ECO:0000313" key="3">
    <source>
        <dbReference type="EMBL" id="ORY22024.1"/>
    </source>
</evidence>
<dbReference type="STRING" id="71784.A0A1Y2AHU8"/>
<feature type="domain" description="DUF427" evidence="2">
    <location>
        <begin position="34"/>
        <end position="123"/>
    </location>
</feature>
<reference evidence="3 4" key="1">
    <citation type="submission" date="2016-07" db="EMBL/GenBank/DDBJ databases">
        <title>Pervasive Adenine N6-methylation of Active Genes in Fungi.</title>
        <authorList>
            <consortium name="DOE Joint Genome Institute"/>
            <person name="Mondo S.J."/>
            <person name="Dannebaum R.O."/>
            <person name="Kuo R.C."/>
            <person name="Labutti K."/>
            <person name="Haridas S."/>
            <person name="Kuo A."/>
            <person name="Salamov A."/>
            <person name="Ahrendt S.R."/>
            <person name="Lipzen A."/>
            <person name="Sullivan W."/>
            <person name="Andreopoulos W.B."/>
            <person name="Clum A."/>
            <person name="Lindquist E."/>
            <person name="Daum C."/>
            <person name="Ramamoorthy G.K."/>
            <person name="Gryganskyi A."/>
            <person name="Culley D."/>
            <person name="Magnuson J.K."/>
            <person name="James T.Y."/>
            <person name="O'Malley M.A."/>
            <person name="Stajich J.E."/>
            <person name="Spatafora J.W."/>
            <person name="Visel A."/>
            <person name="Grigoriev I.V."/>
        </authorList>
    </citation>
    <scope>NUCLEOTIDE SEQUENCE [LARGE SCALE GENOMIC DNA]</scope>
    <source>
        <strain evidence="3 4">68-887.2</strain>
    </source>
</reference>
<dbReference type="Gene3D" id="2.170.150.40">
    <property type="entry name" value="Domain of unknown function (DUF427)"/>
    <property type="match status" value="1"/>
</dbReference>
<dbReference type="OrthoDB" id="18996at2759"/>
<dbReference type="AlphaFoldDB" id="A0A1Y2AHU8"/>
<sequence length="174" mass="19411">MSSTASIPTAPRKEDEDVWTYPRPPALQRTPKRVISTITVLADTTEAYRVLETTHPPTYYLPPSSVRFPLTTSQKSTYCEWKGAASYHSITPPGGKTIQNRIWSYARPTPGFTPIKDYVSFYASTGMDKTEAGGEWRCFVDDERVGVQEGDFYGGWVTSNIKGKMKGGPGTWGW</sequence>
<name>A0A1Y2AHU8_9TREE</name>
<dbReference type="InParanoid" id="A0A1Y2AHU8"/>
<feature type="region of interest" description="Disordered" evidence="1">
    <location>
        <begin position="1"/>
        <end position="24"/>
    </location>
</feature>
<dbReference type="Pfam" id="PF04248">
    <property type="entry name" value="NTP_transf_9"/>
    <property type="match status" value="1"/>
</dbReference>
<evidence type="ECO:0000256" key="1">
    <source>
        <dbReference type="SAM" id="MobiDB-lite"/>
    </source>
</evidence>
<dbReference type="Proteomes" id="UP000193986">
    <property type="component" value="Unassembled WGS sequence"/>
</dbReference>
<dbReference type="PANTHER" id="PTHR43058">
    <property type="entry name" value="SLR0655 PROTEIN"/>
    <property type="match status" value="1"/>
</dbReference>
<accession>A0A1Y2AHU8</accession>
<evidence type="ECO:0000259" key="2">
    <source>
        <dbReference type="Pfam" id="PF04248"/>
    </source>
</evidence>
<organism evidence="3 4">
    <name type="scientific">Naematelia encephala</name>
    <dbReference type="NCBI Taxonomy" id="71784"/>
    <lineage>
        <taxon>Eukaryota</taxon>
        <taxon>Fungi</taxon>
        <taxon>Dikarya</taxon>
        <taxon>Basidiomycota</taxon>
        <taxon>Agaricomycotina</taxon>
        <taxon>Tremellomycetes</taxon>
        <taxon>Tremellales</taxon>
        <taxon>Naemateliaceae</taxon>
        <taxon>Naematelia</taxon>
    </lineage>
</organism>